<evidence type="ECO:0000313" key="2">
    <source>
        <dbReference type="EMBL" id="KJL34387.1"/>
    </source>
</evidence>
<proteinExistence type="predicted"/>
<sequence>MGISGCAAGTVKAEPTSSAKPSLTTTPPAADPTASAAAIDKVTCETYSDMLTIMHNTDYSFHHEAIGDQERTGWYDLAFRVIGRAPSGGEGPVAKALATLKGIQPPLGGDSTDPTAIAWGDASKALADACEAEGLPYWARGFVGG</sequence>
<protein>
    <submittedName>
        <fullName evidence="2">Uncharacterized protein</fullName>
    </submittedName>
</protein>
<evidence type="ECO:0000313" key="3">
    <source>
        <dbReference type="Proteomes" id="UP000033740"/>
    </source>
</evidence>
<gene>
    <name evidence="2" type="ORF">RS86_00873</name>
</gene>
<comment type="caution">
    <text evidence="2">The sequence shown here is derived from an EMBL/GenBank/DDBJ whole genome shotgun (WGS) entry which is preliminary data.</text>
</comment>
<dbReference type="EMBL" id="JYIX01000028">
    <property type="protein sequence ID" value="KJL34387.1"/>
    <property type="molecule type" value="Genomic_DNA"/>
</dbReference>
<evidence type="ECO:0000256" key="1">
    <source>
        <dbReference type="SAM" id="MobiDB-lite"/>
    </source>
</evidence>
<dbReference type="PATRIC" id="fig|582680.6.peg.898"/>
<accession>A0A0F0LMD4</accession>
<dbReference type="STRING" id="582680.RS86_00873"/>
<name>A0A0F0LMD4_9MICO</name>
<keyword evidence="3" id="KW-1185">Reference proteome</keyword>
<feature type="region of interest" description="Disordered" evidence="1">
    <location>
        <begin position="1"/>
        <end position="32"/>
    </location>
</feature>
<dbReference type="AlphaFoldDB" id="A0A0F0LMD4"/>
<feature type="compositionally biased region" description="Low complexity" evidence="1">
    <location>
        <begin position="21"/>
        <end position="32"/>
    </location>
</feature>
<reference evidence="2 3" key="1">
    <citation type="submission" date="2015-02" db="EMBL/GenBank/DDBJ databases">
        <title>Draft genome sequences of ten Microbacterium spp. with emphasis on heavy metal contaminated environments.</title>
        <authorList>
            <person name="Corretto E."/>
        </authorList>
    </citation>
    <scope>NUCLEOTIDE SEQUENCE [LARGE SCALE GENOMIC DNA]</scope>
    <source>
        <strain evidence="2 3">ARN176</strain>
    </source>
</reference>
<organism evidence="2 3">
    <name type="scientific">Microbacterium azadirachtae</name>
    <dbReference type="NCBI Taxonomy" id="582680"/>
    <lineage>
        <taxon>Bacteria</taxon>
        <taxon>Bacillati</taxon>
        <taxon>Actinomycetota</taxon>
        <taxon>Actinomycetes</taxon>
        <taxon>Micrococcales</taxon>
        <taxon>Microbacteriaceae</taxon>
        <taxon>Microbacterium</taxon>
    </lineage>
</organism>
<dbReference type="Proteomes" id="UP000033740">
    <property type="component" value="Unassembled WGS sequence"/>
</dbReference>